<dbReference type="AlphaFoldDB" id="A0A0A9C1Z5"/>
<sequence length="25" mass="2886">MPNKCLHTLKILIFGIHVILVDMHV</sequence>
<reference evidence="1" key="2">
    <citation type="journal article" date="2015" name="Data Brief">
        <title>Shoot transcriptome of the giant reed, Arundo donax.</title>
        <authorList>
            <person name="Barrero R.A."/>
            <person name="Guerrero F.D."/>
            <person name="Moolhuijzen P."/>
            <person name="Goolsby J.A."/>
            <person name="Tidwell J."/>
            <person name="Bellgard S.E."/>
            <person name="Bellgard M.I."/>
        </authorList>
    </citation>
    <scope>NUCLEOTIDE SEQUENCE</scope>
    <source>
        <tissue evidence="1">Shoot tissue taken approximately 20 cm above the soil surface</tissue>
    </source>
</reference>
<protein>
    <submittedName>
        <fullName evidence="1">Uncharacterized protein</fullName>
    </submittedName>
</protein>
<evidence type="ECO:0000313" key="1">
    <source>
        <dbReference type="EMBL" id="JAD67420.1"/>
    </source>
</evidence>
<organism evidence="1">
    <name type="scientific">Arundo donax</name>
    <name type="common">Giant reed</name>
    <name type="synonym">Donax arundinaceus</name>
    <dbReference type="NCBI Taxonomy" id="35708"/>
    <lineage>
        <taxon>Eukaryota</taxon>
        <taxon>Viridiplantae</taxon>
        <taxon>Streptophyta</taxon>
        <taxon>Embryophyta</taxon>
        <taxon>Tracheophyta</taxon>
        <taxon>Spermatophyta</taxon>
        <taxon>Magnoliopsida</taxon>
        <taxon>Liliopsida</taxon>
        <taxon>Poales</taxon>
        <taxon>Poaceae</taxon>
        <taxon>PACMAD clade</taxon>
        <taxon>Arundinoideae</taxon>
        <taxon>Arundineae</taxon>
        <taxon>Arundo</taxon>
    </lineage>
</organism>
<accession>A0A0A9C1Z5</accession>
<proteinExistence type="predicted"/>
<dbReference type="EMBL" id="GBRH01230475">
    <property type="protein sequence ID" value="JAD67420.1"/>
    <property type="molecule type" value="Transcribed_RNA"/>
</dbReference>
<name>A0A0A9C1Z5_ARUDO</name>
<reference evidence="1" key="1">
    <citation type="submission" date="2014-09" db="EMBL/GenBank/DDBJ databases">
        <authorList>
            <person name="Magalhaes I.L.F."/>
            <person name="Oliveira U."/>
            <person name="Santos F.R."/>
            <person name="Vidigal T.H.D.A."/>
            <person name="Brescovit A.D."/>
            <person name="Santos A.J."/>
        </authorList>
    </citation>
    <scope>NUCLEOTIDE SEQUENCE</scope>
    <source>
        <tissue evidence="1">Shoot tissue taken approximately 20 cm above the soil surface</tissue>
    </source>
</reference>